<dbReference type="PANTHER" id="PTHR42852">
    <property type="entry name" value="THIOL:DISULFIDE INTERCHANGE PROTEIN DSBE"/>
    <property type="match status" value="1"/>
</dbReference>
<dbReference type="AlphaFoldDB" id="A0A1G6KAD9"/>
<dbReference type="PANTHER" id="PTHR42852:SF17">
    <property type="entry name" value="THIOREDOXIN-LIKE PROTEIN HI_1115"/>
    <property type="match status" value="1"/>
</dbReference>
<organism evidence="3 4">
    <name type="scientific">Melghirimyces thermohalophilus</name>
    <dbReference type="NCBI Taxonomy" id="1236220"/>
    <lineage>
        <taxon>Bacteria</taxon>
        <taxon>Bacillati</taxon>
        <taxon>Bacillota</taxon>
        <taxon>Bacilli</taxon>
        <taxon>Bacillales</taxon>
        <taxon>Thermoactinomycetaceae</taxon>
        <taxon>Melghirimyces</taxon>
    </lineage>
</organism>
<name>A0A1G6KAD9_9BACL</name>
<keyword evidence="1" id="KW-1015">Disulfide bond</keyword>
<dbReference type="SUPFAM" id="SSF52833">
    <property type="entry name" value="Thioredoxin-like"/>
    <property type="match status" value="1"/>
</dbReference>
<dbReference type="PROSITE" id="PS51352">
    <property type="entry name" value="THIOREDOXIN_2"/>
    <property type="match status" value="1"/>
</dbReference>
<evidence type="ECO:0000259" key="2">
    <source>
        <dbReference type="PROSITE" id="PS51352"/>
    </source>
</evidence>
<sequence>MSREQAPDFCLPTLNKDQTVCLHDLRGKAVLLSFWVTWCPSCQADLPKKEVFARSLDASRFAFYTINVTGREADPDRVEPFIREHGYRFPVLLDHGRSTYDAYEISSVPTSVLINPEGRIVGRYGEETPFTDVIQDLGRLLG</sequence>
<keyword evidence="4" id="KW-1185">Reference proteome</keyword>
<dbReference type="STRING" id="1236220.SAMN04488112_105148"/>
<dbReference type="InterPro" id="IPR050553">
    <property type="entry name" value="Thioredoxin_ResA/DsbE_sf"/>
</dbReference>
<protein>
    <submittedName>
        <fullName evidence="3">Peroxiredoxin</fullName>
    </submittedName>
</protein>
<dbReference type="CDD" id="cd02966">
    <property type="entry name" value="TlpA_like_family"/>
    <property type="match status" value="1"/>
</dbReference>
<dbReference type="Proteomes" id="UP000199387">
    <property type="component" value="Unassembled WGS sequence"/>
</dbReference>
<evidence type="ECO:0000313" key="4">
    <source>
        <dbReference type="Proteomes" id="UP000199387"/>
    </source>
</evidence>
<dbReference type="InterPro" id="IPR036249">
    <property type="entry name" value="Thioredoxin-like_sf"/>
</dbReference>
<dbReference type="InterPro" id="IPR000866">
    <property type="entry name" value="AhpC/TSA"/>
</dbReference>
<reference evidence="3 4" key="1">
    <citation type="submission" date="2016-10" db="EMBL/GenBank/DDBJ databases">
        <authorList>
            <person name="de Groot N.N."/>
        </authorList>
    </citation>
    <scope>NUCLEOTIDE SEQUENCE [LARGE SCALE GENOMIC DNA]</scope>
    <source>
        <strain evidence="3 4">DSM 45514</strain>
    </source>
</reference>
<dbReference type="Pfam" id="PF00578">
    <property type="entry name" value="AhpC-TSA"/>
    <property type="match status" value="1"/>
</dbReference>
<dbReference type="GO" id="GO:0016209">
    <property type="term" value="F:antioxidant activity"/>
    <property type="evidence" value="ECO:0007669"/>
    <property type="project" value="InterPro"/>
</dbReference>
<dbReference type="GO" id="GO:0016491">
    <property type="term" value="F:oxidoreductase activity"/>
    <property type="evidence" value="ECO:0007669"/>
    <property type="project" value="InterPro"/>
</dbReference>
<evidence type="ECO:0000256" key="1">
    <source>
        <dbReference type="ARBA" id="ARBA00023157"/>
    </source>
</evidence>
<feature type="domain" description="Thioredoxin" evidence="2">
    <location>
        <begin position="1"/>
        <end position="142"/>
    </location>
</feature>
<dbReference type="EMBL" id="FMZA01000005">
    <property type="protein sequence ID" value="SDC27913.1"/>
    <property type="molecule type" value="Genomic_DNA"/>
</dbReference>
<dbReference type="OrthoDB" id="25753at2"/>
<dbReference type="Gene3D" id="3.40.30.10">
    <property type="entry name" value="Glutaredoxin"/>
    <property type="match status" value="1"/>
</dbReference>
<gene>
    <name evidence="3" type="ORF">SAMN04488112_105148</name>
</gene>
<dbReference type="InterPro" id="IPR013766">
    <property type="entry name" value="Thioredoxin_domain"/>
</dbReference>
<proteinExistence type="predicted"/>
<accession>A0A1G6KAD9</accession>
<dbReference type="RefSeq" id="WP_091567321.1">
    <property type="nucleotide sequence ID" value="NZ_FMZA01000005.1"/>
</dbReference>
<evidence type="ECO:0000313" key="3">
    <source>
        <dbReference type="EMBL" id="SDC27913.1"/>
    </source>
</evidence>